<proteinExistence type="predicted"/>
<feature type="transmembrane region" description="Helical" evidence="1">
    <location>
        <begin position="21"/>
        <end position="39"/>
    </location>
</feature>
<protein>
    <submittedName>
        <fullName evidence="2">Uncharacterized protein</fullName>
    </submittedName>
</protein>
<name>A0AAU7XHF8_9HYPH</name>
<organism evidence="2">
    <name type="scientific">Methyloraptor flagellatus</name>
    <dbReference type="NCBI Taxonomy" id="3162530"/>
    <lineage>
        <taxon>Bacteria</taxon>
        <taxon>Pseudomonadati</taxon>
        <taxon>Pseudomonadota</taxon>
        <taxon>Alphaproteobacteria</taxon>
        <taxon>Hyphomicrobiales</taxon>
        <taxon>Ancalomicrobiaceae</taxon>
        <taxon>Methyloraptor</taxon>
    </lineage>
</organism>
<keyword evidence="1" id="KW-0472">Membrane</keyword>
<dbReference type="AlphaFoldDB" id="A0AAU7XHF8"/>
<feature type="transmembrane region" description="Helical" evidence="1">
    <location>
        <begin position="45"/>
        <end position="66"/>
    </location>
</feature>
<sequence>MANDTSAAVATADAPASRSNGLLIPVVLAVVAALIWGVVTIGYPLVIVLALIATATMLIGIVVVTATGL</sequence>
<gene>
    <name evidence="2" type="ORF">ABS361_08765</name>
</gene>
<keyword evidence="1" id="KW-1133">Transmembrane helix</keyword>
<accession>A0AAU7XHF8</accession>
<dbReference type="KEGG" id="mflg:ABS361_08765"/>
<reference evidence="2" key="1">
    <citation type="submission" date="2024-06" db="EMBL/GenBank/DDBJ databases">
        <title>Methylostella associata gen. nov., sp. nov., a novel Ancalomicrobiaceae-affiliated facultatively methylotrophic bacteria that feed on methanotrophs of the genus Methylococcus.</title>
        <authorList>
            <person name="Saltykova V."/>
            <person name="Danilova O.V."/>
            <person name="Oshkin I.Y."/>
            <person name="Belova S.E."/>
            <person name="Pimenov N.V."/>
            <person name="Dedysh S.N."/>
        </authorList>
    </citation>
    <scope>NUCLEOTIDE SEQUENCE</scope>
    <source>
        <strain evidence="2">S20</strain>
    </source>
</reference>
<evidence type="ECO:0000313" key="2">
    <source>
        <dbReference type="EMBL" id="XBY46293.1"/>
    </source>
</evidence>
<evidence type="ECO:0000256" key="1">
    <source>
        <dbReference type="SAM" id="Phobius"/>
    </source>
</evidence>
<dbReference type="RefSeq" id="WP_407051388.1">
    <property type="nucleotide sequence ID" value="NZ_CP158568.1"/>
</dbReference>
<dbReference type="EMBL" id="CP158568">
    <property type="protein sequence ID" value="XBY46293.1"/>
    <property type="molecule type" value="Genomic_DNA"/>
</dbReference>
<keyword evidence="1" id="KW-0812">Transmembrane</keyword>